<keyword evidence="4 6" id="KW-1133">Transmembrane helix</keyword>
<feature type="transmembrane region" description="Helical" evidence="6">
    <location>
        <begin position="162"/>
        <end position="182"/>
    </location>
</feature>
<protein>
    <submittedName>
        <fullName evidence="7">Colanic acid exporter</fullName>
    </submittedName>
</protein>
<dbReference type="PANTHER" id="PTHR30250:SF31">
    <property type="entry name" value="INNER MEMBRANE PROTEIN YGHQ"/>
    <property type="match status" value="1"/>
</dbReference>
<dbReference type="RefSeq" id="WP_081626086.1">
    <property type="nucleotide sequence ID" value="NZ_UGSK01000001.1"/>
</dbReference>
<feature type="transmembrane region" description="Helical" evidence="6">
    <location>
        <begin position="7"/>
        <end position="27"/>
    </location>
</feature>
<sequence length="468" mass="51431">MIYVTYLLGRIIPAGIGLCTILMLSHLADPTTYGEYAVALAVSMILNLVFFQWNRSSVTRNSAHDPEDVVSIVGASIALHFLNIFIVIVLIISYGLLFNHSVASILMMTVVCSTSDFVLEIARATGKAKQYAFQYAIRQVLFFFLSYFLLKYGVFDFGINLIVLSYLTSFSLSSLPYILLYIKKFGFIFSREYLLLHSRFGLPLVLNFSLSGLINQIDKLIVSAFLGKEAAGIYALAVDITKQTLLTLMEAVNLAAFPRLVKAYEAGDALKSTHKMQENLDVLVGVSLPATIGFIMILPSVSGTLIGQDFAKSFMMVAPLIACASFVRGLRVYYFDQAFHLTRETFKPAINSSIALLALVVLGLIGVRHLEVLGVSLAVLLSAILSCALSFGLGRGALRLPVDFWHLFICCVCTAIMAITVYLVGYNFQPGWTSALLQIITGAVVYVLCCLSLNYAGSRDLVLRRLRS</sequence>
<dbReference type="PANTHER" id="PTHR30250">
    <property type="entry name" value="PST FAMILY PREDICTED COLANIC ACID TRANSPORTER"/>
    <property type="match status" value="1"/>
</dbReference>
<evidence type="ECO:0000256" key="1">
    <source>
        <dbReference type="ARBA" id="ARBA00004651"/>
    </source>
</evidence>
<organism evidence="7 8">
    <name type="scientific">Pannonibacter phragmitetus</name>
    <dbReference type="NCBI Taxonomy" id="121719"/>
    <lineage>
        <taxon>Bacteria</taxon>
        <taxon>Pseudomonadati</taxon>
        <taxon>Pseudomonadota</taxon>
        <taxon>Alphaproteobacteria</taxon>
        <taxon>Hyphomicrobiales</taxon>
        <taxon>Stappiaceae</taxon>
        <taxon>Pannonibacter</taxon>
    </lineage>
</organism>
<keyword evidence="2" id="KW-1003">Cell membrane</keyword>
<evidence type="ECO:0000256" key="2">
    <source>
        <dbReference type="ARBA" id="ARBA00022475"/>
    </source>
</evidence>
<dbReference type="AlphaFoldDB" id="A0A378ZYV3"/>
<feature type="transmembrane region" description="Helical" evidence="6">
    <location>
        <begin position="404"/>
        <end position="424"/>
    </location>
</feature>
<evidence type="ECO:0000313" key="7">
    <source>
        <dbReference type="EMBL" id="SUB02268.1"/>
    </source>
</evidence>
<feature type="transmembrane region" description="Helical" evidence="6">
    <location>
        <begin position="436"/>
        <end position="457"/>
    </location>
</feature>
<feature type="transmembrane region" description="Helical" evidence="6">
    <location>
        <begin position="310"/>
        <end position="327"/>
    </location>
</feature>
<evidence type="ECO:0000256" key="4">
    <source>
        <dbReference type="ARBA" id="ARBA00022989"/>
    </source>
</evidence>
<proteinExistence type="predicted"/>
<evidence type="ECO:0000256" key="6">
    <source>
        <dbReference type="SAM" id="Phobius"/>
    </source>
</evidence>
<feature type="transmembrane region" description="Helical" evidence="6">
    <location>
        <begin position="280"/>
        <end position="298"/>
    </location>
</feature>
<feature type="transmembrane region" description="Helical" evidence="6">
    <location>
        <begin position="72"/>
        <end position="96"/>
    </location>
</feature>
<keyword evidence="3 6" id="KW-0812">Transmembrane</keyword>
<dbReference type="Proteomes" id="UP000255000">
    <property type="component" value="Unassembled WGS sequence"/>
</dbReference>
<name>A0A378ZYV3_9HYPH</name>
<dbReference type="GO" id="GO:0005886">
    <property type="term" value="C:plasma membrane"/>
    <property type="evidence" value="ECO:0007669"/>
    <property type="project" value="UniProtKB-SubCell"/>
</dbReference>
<dbReference type="OrthoDB" id="5906224at2"/>
<dbReference type="Pfam" id="PF13440">
    <property type="entry name" value="Polysacc_synt_3"/>
    <property type="match status" value="1"/>
</dbReference>
<gene>
    <name evidence="7" type="ORF">NCTC13350_03220</name>
</gene>
<accession>A0A378ZYV3</accession>
<feature type="transmembrane region" description="Helical" evidence="6">
    <location>
        <begin position="373"/>
        <end position="392"/>
    </location>
</feature>
<comment type="subcellular location">
    <subcellularLocation>
        <location evidence="1">Cell membrane</location>
        <topology evidence="1">Multi-pass membrane protein</topology>
    </subcellularLocation>
</comment>
<evidence type="ECO:0000313" key="8">
    <source>
        <dbReference type="Proteomes" id="UP000255000"/>
    </source>
</evidence>
<evidence type="ECO:0000256" key="3">
    <source>
        <dbReference type="ARBA" id="ARBA00022692"/>
    </source>
</evidence>
<dbReference type="InterPro" id="IPR050833">
    <property type="entry name" value="Poly_Biosynth_Transport"/>
</dbReference>
<dbReference type="EMBL" id="UGSK01000001">
    <property type="protein sequence ID" value="SUB02268.1"/>
    <property type="molecule type" value="Genomic_DNA"/>
</dbReference>
<reference evidence="7 8" key="1">
    <citation type="submission" date="2018-06" db="EMBL/GenBank/DDBJ databases">
        <authorList>
            <consortium name="Pathogen Informatics"/>
            <person name="Doyle S."/>
        </authorList>
    </citation>
    <scope>NUCLEOTIDE SEQUENCE [LARGE SCALE GENOMIC DNA]</scope>
    <source>
        <strain evidence="7 8">NCTC13350</strain>
    </source>
</reference>
<keyword evidence="5 6" id="KW-0472">Membrane</keyword>
<evidence type="ECO:0000256" key="5">
    <source>
        <dbReference type="ARBA" id="ARBA00023136"/>
    </source>
</evidence>
<feature type="transmembrane region" description="Helical" evidence="6">
    <location>
        <begin position="33"/>
        <end position="51"/>
    </location>
</feature>
<feature type="transmembrane region" description="Helical" evidence="6">
    <location>
        <begin position="102"/>
        <end position="119"/>
    </location>
</feature>
<feature type="transmembrane region" description="Helical" evidence="6">
    <location>
        <begin position="348"/>
        <end position="367"/>
    </location>
</feature>